<evidence type="ECO:0000256" key="1">
    <source>
        <dbReference type="ARBA" id="ARBA00022737"/>
    </source>
</evidence>
<dbReference type="OrthoDB" id="194358at2759"/>
<dbReference type="SUPFAM" id="SSF48403">
    <property type="entry name" value="Ankyrin repeat"/>
    <property type="match status" value="1"/>
</dbReference>
<dbReference type="Gene3D" id="1.25.40.20">
    <property type="entry name" value="Ankyrin repeat-containing domain"/>
    <property type="match status" value="2"/>
</dbReference>
<accession>E9H154</accession>
<dbReference type="Proteomes" id="UP000000305">
    <property type="component" value="Unassembled WGS sequence"/>
</dbReference>
<dbReference type="EMBL" id="GL732582">
    <property type="protein sequence ID" value="EFX74586.1"/>
    <property type="molecule type" value="Genomic_DNA"/>
</dbReference>
<gene>
    <name evidence="4" type="ORF">DAPPUDRAFT_108778</name>
</gene>
<organism evidence="4 5">
    <name type="scientific">Daphnia pulex</name>
    <name type="common">Water flea</name>
    <dbReference type="NCBI Taxonomy" id="6669"/>
    <lineage>
        <taxon>Eukaryota</taxon>
        <taxon>Metazoa</taxon>
        <taxon>Ecdysozoa</taxon>
        <taxon>Arthropoda</taxon>
        <taxon>Crustacea</taxon>
        <taxon>Branchiopoda</taxon>
        <taxon>Diplostraca</taxon>
        <taxon>Cladocera</taxon>
        <taxon>Anomopoda</taxon>
        <taxon>Daphniidae</taxon>
        <taxon>Daphnia</taxon>
    </lineage>
</organism>
<dbReference type="SMART" id="SM00248">
    <property type="entry name" value="ANK"/>
    <property type="match status" value="2"/>
</dbReference>
<dbReference type="Pfam" id="PF12796">
    <property type="entry name" value="Ank_2"/>
    <property type="match status" value="1"/>
</dbReference>
<evidence type="ECO:0000256" key="3">
    <source>
        <dbReference type="PROSITE-ProRule" id="PRU00023"/>
    </source>
</evidence>
<dbReference type="PROSITE" id="PS50297">
    <property type="entry name" value="ANK_REP_REGION"/>
    <property type="match status" value="1"/>
</dbReference>
<keyword evidence="1" id="KW-0677">Repeat</keyword>
<dbReference type="PANTHER" id="PTHR24141">
    <property type="entry name" value="2-5A-DEPENDENT RIBONUCLEASE"/>
    <property type="match status" value="1"/>
</dbReference>
<dbReference type="PROSITE" id="PS50088">
    <property type="entry name" value="ANK_REPEAT"/>
    <property type="match status" value="1"/>
</dbReference>
<feature type="repeat" description="ANK" evidence="3">
    <location>
        <begin position="169"/>
        <end position="195"/>
    </location>
</feature>
<dbReference type="PANTHER" id="PTHR24141:SF1">
    <property type="entry name" value="2-5A-DEPENDENT RIBONUCLEASE"/>
    <property type="match status" value="1"/>
</dbReference>
<dbReference type="InterPro" id="IPR002110">
    <property type="entry name" value="Ankyrin_rpt"/>
</dbReference>
<dbReference type="KEGG" id="dpx:DAPPUDRAFT_108778"/>
<dbReference type="PhylomeDB" id="E9H154"/>
<evidence type="ECO:0000256" key="2">
    <source>
        <dbReference type="ARBA" id="ARBA00023043"/>
    </source>
</evidence>
<keyword evidence="2 3" id="KW-0040">ANK repeat</keyword>
<evidence type="ECO:0000313" key="5">
    <source>
        <dbReference type="Proteomes" id="UP000000305"/>
    </source>
</evidence>
<sequence>MDMVKLLVNHPDVDVNYLDNRGYNALVYAMGNKHGFGEEIFNLLREKGAVLKEEGNTHEPENFETLVDSFLENIMLEKAQDSSAITEGENGANAHHLTATFEKITGLIDSLQETNLALDYAMDNIFGLGKAIANLLREKMALKAEEINHEVENMAASVPGANPSVPDKNGVTPLHMAARNAESMDLIELLLNTEAVDVNHYDHNGTTPLAYARANKHGIGQRIIARLKKYDDEKK</sequence>
<dbReference type="InParanoid" id="E9H154"/>
<protein>
    <submittedName>
        <fullName evidence="4">Uncharacterized protein</fullName>
    </submittedName>
</protein>
<keyword evidence="5" id="KW-1185">Reference proteome</keyword>
<dbReference type="HOGENOM" id="CLU_1181260_0_0_1"/>
<dbReference type="InterPro" id="IPR036770">
    <property type="entry name" value="Ankyrin_rpt-contain_sf"/>
</dbReference>
<dbReference type="AlphaFoldDB" id="E9H154"/>
<proteinExistence type="predicted"/>
<evidence type="ECO:0000313" key="4">
    <source>
        <dbReference type="EMBL" id="EFX74586.1"/>
    </source>
</evidence>
<reference evidence="4 5" key="1">
    <citation type="journal article" date="2011" name="Science">
        <title>The ecoresponsive genome of Daphnia pulex.</title>
        <authorList>
            <person name="Colbourne J.K."/>
            <person name="Pfrender M.E."/>
            <person name="Gilbert D."/>
            <person name="Thomas W.K."/>
            <person name="Tucker A."/>
            <person name="Oakley T.H."/>
            <person name="Tokishita S."/>
            <person name="Aerts A."/>
            <person name="Arnold G.J."/>
            <person name="Basu M.K."/>
            <person name="Bauer D.J."/>
            <person name="Caceres C.E."/>
            <person name="Carmel L."/>
            <person name="Casola C."/>
            <person name="Choi J.H."/>
            <person name="Detter J.C."/>
            <person name="Dong Q."/>
            <person name="Dusheyko S."/>
            <person name="Eads B.D."/>
            <person name="Frohlich T."/>
            <person name="Geiler-Samerotte K.A."/>
            <person name="Gerlach D."/>
            <person name="Hatcher P."/>
            <person name="Jogdeo S."/>
            <person name="Krijgsveld J."/>
            <person name="Kriventseva E.V."/>
            <person name="Kultz D."/>
            <person name="Laforsch C."/>
            <person name="Lindquist E."/>
            <person name="Lopez J."/>
            <person name="Manak J.R."/>
            <person name="Muller J."/>
            <person name="Pangilinan J."/>
            <person name="Patwardhan R.P."/>
            <person name="Pitluck S."/>
            <person name="Pritham E.J."/>
            <person name="Rechtsteiner A."/>
            <person name="Rho M."/>
            <person name="Rogozin I.B."/>
            <person name="Sakarya O."/>
            <person name="Salamov A."/>
            <person name="Schaack S."/>
            <person name="Shapiro H."/>
            <person name="Shiga Y."/>
            <person name="Skalitzky C."/>
            <person name="Smith Z."/>
            <person name="Souvorov A."/>
            <person name="Sung W."/>
            <person name="Tang Z."/>
            <person name="Tsuchiya D."/>
            <person name="Tu H."/>
            <person name="Vos H."/>
            <person name="Wang M."/>
            <person name="Wolf Y.I."/>
            <person name="Yamagata H."/>
            <person name="Yamada T."/>
            <person name="Ye Y."/>
            <person name="Shaw J.R."/>
            <person name="Andrews J."/>
            <person name="Crease T.J."/>
            <person name="Tang H."/>
            <person name="Lucas S.M."/>
            <person name="Robertson H.M."/>
            <person name="Bork P."/>
            <person name="Koonin E.V."/>
            <person name="Zdobnov E.M."/>
            <person name="Grigoriev I.V."/>
            <person name="Lynch M."/>
            <person name="Boore J.L."/>
        </authorList>
    </citation>
    <scope>NUCLEOTIDE SEQUENCE [LARGE SCALE GENOMIC DNA]</scope>
</reference>
<name>E9H154_DAPPU</name>